<dbReference type="Gene3D" id="3.60.10.10">
    <property type="entry name" value="Endonuclease/exonuclease/phosphatase"/>
    <property type="match status" value="1"/>
</dbReference>
<dbReference type="InterPro" id="IPR036691">
    <property type="entry name" value="Endo/exonu/phosph_ase_sf"/>
</dbReference>
<gene>
    <name evidence="2" type="ORF">PACLA_8A035088</name>
</gene>
<dbReference type="AlphaFoldDB" id="A0A6S7FUH8"/>
<dbReference type="Proteomes" id="UP001152795">
    <property type="component" value="Unassembled WGS sequence"/>
</dbReference>
<dbReference type="GO" id="GO:0031012">
    <property type="term" value="C:extracellular matrix"/>
    <property type="evidence" value="ECO:0007669"/>
    <property type="project" value="TreeGrafter"/>
</dbReference>
<name>A0A6S7FUH8_PARCT</name>
<organism evidence="2 3">
    <name type="scientific">Paramuricea clavata</name>
    <name type="common">Red gorgonian</name>
    <name type="synonym">Violescent sea-whip</name>
    <dbReference type="NCBI Taxonomy" id="317549"/>
    <lineage>
        <taxon>Eukaryota</taxon>
        <taxon>Metazoa</taxon>
        <taxon>Cnidaria</taxon>
        <taxon>Anthozoa</taxon>
        <taxon>Octocorallia</taxon>
        <taxon>Malacalcyonacea</taxon>
        <taxon>Plexauridae</taxon>
        <taxon>Paramuricea</taxon>
    </lineage>
</organism>
<feature type="compositionally biased region" description="Basic residues" evidence="1">
    <location>
        <begin position="128"/>
        <end position="148"/>
    </location>
</feature>
<dbReference type="GO" id="GO:0003824">
    <property type="term" value="F:catalytic activity"/>
    <property type="evidence" value="ECO:0007669"/>
    <property type="project" value="InterPro"/>
</dbReference>
<feature type="region of interest" description="Disordered" evidence="1">
    <location>
        <begin position="122"/>
        <end position="148"/>
    </location>
</feature>
<dbReference type="SUPFAM" id="SSF56219">
    <property type="entry name" value="DNase I-like"/>
    <property type="match status" value="1"/>
</dbReference>
<dbReference type="InterPro" id="IPR011011">
    <property type="entry name" value="Znf_FYVE_PHD"/>
</dbReference>
<evidence type="ECO:0000256" key="1">
    <source>
        <dbReference type="SAM" id="MobiDB-lite"/>
    </source>
</evidence>
<dbReference type="SUPFAM" id="SSF57903">
    <property type="entry name" value="FYVE/PHD zinc finger"/>
    <property type="match status" value="1"/>
</dbReference>
<dbReference type="PANTHER" id="PTHR33395">
    <property type="entry name" value="TRANSCRIPTASE, PUTATIVE-RELATED-RELATED"/>
    <property type="match status" value="1"/>
</dbReference>
<dbReference type="OrthoDB" id="416454at2759"/>
<evidence type="ECO:0000313" key="3">
    <source>
        <dbReference type="Proteomes" id="UP001152795"/>
    </source>
</evidence>
<evidence type="ECO:0000313" key="2">
    <source>
        <dbReference type="EMBL" id="CAB3979992.1"/>
    </source>
</evidence>
<proteinExistence type="predicted"/>
<keyword evidence="3" id="KW-1185">Reference proteome</keyword>
<dbReference type="PANTHER" id="PTHR33395:SF22">
    <property type="entry name" value="REVERSE TRANSCRIPTASE DOMAIN-CONTAINING PROTEIN"/>
    <property type="match status" value="1"/>
</dbReference>
<protein>
    <submittedName>
        <fullName evidence="2">Uncharacterized protein</fullName>
    </submittedName>
</protein>
<dbReference type="InterPro" id="IPR005135">
    <property type="entry name" value="Endo/exonuclease/phosphatase"/>
</dbReference>
<comment type="caution">
    <text evidence="2">The sequence shown here is derived from an EMBL/GenBank/DDBJ whole genome shotgun (WGS) entry which is preliminary data.</text>
</comment>
<sequence>MRLYEIKLAESKDGHWQNIRKYVGDQVMLTSKDRKPAERCVEFMAGIIQEVDSFIVECKTLRSNLFDKENTVKPWKANELLFLENIIKDLSAIDTKMVKAKGDIFQNVCYLRRRVLESEAIQHDNSRSKRRMKENKRKSSNRKEQRKLRSCCKKLGQEIINRITGIEWRKPYLRLSTRKSSWKESSVSTNKYIFLFTLLLSNDINVNPGPVSNLKCQICLKTIRRNQALASCSECNVKFHSKCWDTSNMNPLSVKCQFCASTESSTGLLIDGTEQIQFPSNWSKLMSSRGLKICHQNICGLFNKIDLLRVNFDLMKELHILGISESHLTKDITDPEISISGYNIFRRDRQNNNYGGIVVYVKETVNSVRREDLESDFIEGIWLEILFPNTRSILVGNFYRPPEGSLYLSPNFDIELQNMLTSATCEKKEIIILGDFNYDFLNPTSGRTLKENLKDNGLMQIIKDPTRITNNSSTLIDIIGTTQTHNISTSAVIQNSMSDHDMIGCVRKVNNLKFAPRTVTVSCRNYKHYNPEQFISDLKRLNFSSNMNMDVDTV</sequence>
<accession>A0A6S7FUH8</accession>
<dbReference type="EMBL" id="CACRXK020000248">
    <property type="protein sequence ID" value="CAB3979992.1"/>
    <property type="molecule type" value="Genomic_DNA"/>
</dbReference>
<dbReference type="Pfam" id="PF14529">
    <property type="entry name" value="Exo_endo_phos_2"/>
    <property type="match status" value="1"/>
</dbReference>
<reference evidence="2" key="1">
    <citation type="submission" date="2020-04" db="EMBL/GenBank/DDBJ databases">
        <authorList>
            <person name="Alioto T."/>
            <person name="Alioto T."/>
            <person name="Gomez Garrido J."/>
        </authorList>
    </citation>
    <scope>NUCLEOTIDE SEQUENCE</scope>
    <source>
        <strain evidence="2">A484AB</strain>
    </source>
</reference>